<sequence>MDKLRKCPKAKDKIENEKILKGVCVFVADPQGTNIGYIMVNEKLEVMDRLEKGYKVNGE</sequence>
<reference evidence="1 2" key="1">
    <citation type="submission" date="2019-07" db="EMBL/GenBank/DDBJ databases">
        <title>Complete Genome Sequence of Leptotrichia wadei Strain JMUB3934.</title>
        <authorList>
            <person name="Watanabe S."/>
            <person name="Cui L."/>
        </authorList>
    </citation>
    <scope>NUCLEOTIDE SEQUENCE [LARGE SCALE GENOMIC DNA]</scope>
    <source>
        <strain evidence="1 2">JMUB3934</strain>
    </source>
</reference>
<dbReference type="Proteomes" id="UP000321501">
    <property type="component" value="Chromosome"/>
</dbReference>
<dbReference type="AlphaFoldDB" id="A0A510KDT9"/>
<gene>
    <name evidence="1" type="ORF">JMUB3934_1030</name>
</gene>
<evidence type="ECO:0000313" key="1">
    <source>
        <dbReference type="EMBL" id="BBM49734.1"/>
    </source>
</evidence>
<proteinExistence type="predicted"/>
<accession>A0A510KDT9</accession>
<organism evidence="1 2">
    <name type="scientific">Leptotrichia wadei</name>
    <dbReference type="NCBI Taxonomy" id="157687"/>
    <lineage>
        <taxon>Bacteria</taxon>
        <taxon>Fusobacteriati</taxon>
        <taxon>Fusobacteriota</taxon>
        <taxon>Fusobacteriia</taxon>
        <taxon>Fusobacteriales</taxon>
        <taxon>Leptotrichiaceae</taxon>
        <taxon>Leptotrichia</taxon>
    </lineage>
</organism>
<protein>
    <submittedName>
        <fullName evidence="1">Uncharacterized protein</fullName>
    </submittedName>
</protein>
<evidence type="ECO:0000313" key="2">
    <source>
        <dbReference type="Proteomes" id="UP000321501"/>
    </source>
</evidence>
<dbReference type="EMBL" id="AP019835">
    <property type="protein sequence ID" value="BBM49734.1"/>
    <property type="molecule type" value="Genomic_DNA"/>
</dbReference>
<name>A0A510KDT9_9FUSO</name>
<dbReference type="RefSeq" id="WP_146964240.1">
    <property type="nucleotide sequence ID" value="NZ_AP019835.1"/>
</dbReference>